<evidence type="ECO:0000313" key="5">
    <source>
        <dbReference type="Proteomes" id="UP000629287"/>
    </source>
</evidence>
<evidence type="ECO:0000259" key="3">
    <source>
        <dbReference type="Pfam" id="PF03779"/>
    </source>
</evidence>
<accession>A0A8I0P1I2</accession>
<reference evidence="4 5" key="1">
    <citation type="submission" date="2020-10" db="EMBL/GenBank/DDBJ databases">
        <title>Sequencing the genomes of 1000 actinobacteria strains.</title>
        <authorList>
            <person name="Klenk H.-P."/>
        </authorList>
    </citation>
    <scope>NUCLEOTIDE SEQUENCE [LARGE SCALE GENOMIC DNA]</scope>
    <source>
        <strain evidence="4 5">DSM 41803</strain>
    </source>
</reference>
<dbReference type="GeneID" id="86833943"/>
<dbReference type="Proteomes" id="UP000629287">
    <property type="component" value="Unassembled WGS sequence"/>
</dbReference>
<dbReference type="Pfam" id="PF03779">
    <property type="entry name" value="SPW"/>
    <property type="match status" value="1"/>
</dbReference>
<organism evidence="4 5">
    <name type="scientific">Streptomyces stelliscabiei</name>
    <dbReference type="NCBI Taxonomy" id="146820"/>
    <lineage>
        <taxon>Bacteria</taxon>
        <taxon>Bacillati</taxon>
        <taxon>Actinomycetota</taxon>
        <taxon>Actinomycetes</taxon>
        <taxon>Kitasatosporales</taxon>
        <taxon>Streptomycetaceae</taxon>
        <taxon>Streptomyces</taxon>
    </lineage>
</organism>
<keyword evidence="2" id="KW-0812">Transmembrane</keyword>
<feature type="region of interest" description="Disordered" evidence="1">
    <location>
        <begin position="164"/>
        <end position="220"/>
    </location>
</feature>
<dbReference type="EMBL" id="JADBGF010000001">
    <property type="protein sequence ID" value="MBE1594586.1"/>
    <property type="molecule type" value="Genomic_DNA"/>
</dbReference>
<dbReference type="AlphaFoldDB" id="A0A8I0P1I2"/>
<keyword evidence="2" id="KW-0472">Membrane</keyword>
<dbReference type="InterPro" id="IPR005530">
    <property type="entry name" value="SPW"/>
</dbReference>
<comment type="caution">
    <text evidence="4">The sequence shown here is derived from an EMBL/GenBank/DDBJ whole genome shotgun (WGS) entry which is preliminary data.</text>
</comment>
<protein>
    <recommendedName>
        <fullName evidence="3">SPW repeat-containing integral membrane domain-containing protein</fullName>
    </recommendedName>
</protein>
<evidence type="ECO:0000256" key="2">
    <source>
        <dbReference type="SAM" id="Phobius"/>
    </source>
</evidence>
<feature type="transmembrane region" description="Helical" evidence="2">
    <location>
        <begin position="85"/>
        <end position="102"/>
    </location>
</feature>
<gene>
    <name evidence="4" type="ORF">H4687_000715</name>
</gene>
<feature type="transmembrane region" description="Helical" evidence="2">
    <location>
        <begin position="109"/>
        <end position="126"/>
    </location>
</feature>
<sequence length="220" mass="23202">MGDVTLRRESGYPVGQPRQAEVVDMATVRNAGTVRSERDSRQILLRGQRQQIIGLFLIICALVLLMAPWIAGYPETAKDAHRNELGVGLIVLFLAMARFLRYPGAWSDLAVLAAGAWVIASPWGIGRQNTEVFDGTQVTDVVVGIVLVVLSGLSLLLPQAVGAPRSPTAGAGSERVRNRARPVPSGATGSPGRARGGGARDHVPDPSRSVGHDAAAQSVS</sequence>
<name>A0A8I0P1I2_9ACTN</name>
<feature type="transmembrane region" description="Helical" evidence="2">
    <location>
        <begin position="138"/>
        <end position="157"/>
    </location>
</feature>
<dbReference type="RefSeq" id="WP_233443594.1">
    <property type="nucleotide sequence ID" value="NZ_JADBGF010000001.1"/>
</dbReference>
<keyword evidence="5" id="KW-1185">Reference proteome</keyword>
<feature type="domain" description="SPW repeat-containing integral membrane" evidence="3">
    <location>
        <begin position="57"/>
        <end position="151"/>
    </location>
</feature>
<keyword evidence="2" id="KW-1133">Transmembrane helix</keyword>
<evidence type="ECO:0000256" key="1">
    <source>
        <dbReference type="SAM" id="MobiDB-lite"/>
    </source>
</evidence>
<evidence type="ECO:0000313" key="4">
    <source>
        <dbReference type="EMBL" id="MBE1594586.1"/>
    </source>
</evidence>
<proteinExistence type="predicted"/>
<feature type="transmembrane region" description="Helical" evidence="2">
    <location>
        <begin position="52"/>
        <end position="73"/>
    </location>
</feature>